<dbReference type="Pfam" id="PF07715">
    <property type="entry name" value="Plug"/>
    <property type="match status" value="1"/>
</dbReference>
<evidence type="ECO:0000256" key="12">
    <source>
        <dbReference type="SAM" id="SignalP"/>
    </source>
</evidence>
<evidence type="ECO:0000256" key="6">
    <source>
        <dbReference type="ARBA" id="ARBA00023077"/>
    </source>
</evidence>
<keyword evidence="7 10" id="KW-0472">Membrane</keyword>
<dbReference type="Gene3D" id="2.170.130.10">
    <property type="entry name" value="TonB-dependent receptor, plug domain"/>
    <property type="match status" value="1"/>
</dbReference>
<keyword evidence="3 10" id="KW-0813">Transport</keyword>
<dbReference type="EMBL" id="JAEDAK010000001">
    <property type="protein sequence ID" value="MBH9575454.1"/>
    <property type="molecule type" value="Genomic_DNA"/>
</dbReference>
<keyword evidence="8 15" id="KW-0675">Receptor</keyword>
<keyword evidence="9 10" id="KW-0998">Cell outer membrane</keyword>
<evidence type="ECO:0000256" key="9">
    <source>
        <dbReference type="ARBA" id="ARBA00023237"/>
    </source>
</evidence>
<dbReference type="InterPro" id="IPR037066">
    <property type="entry name" value="Plug_dom_sf"/>
</dbReference>
<gene>
    <name evidence="15" type="ORF">I7X39_00920</name>
</gene>
<dbReference type="Proteomes" id="UP000613266">
    <property type="component" value="Unassembled WGS sequence"/>
</dbReference>
<dbReference type="InterPro" id="IPR039426">
    <property type="entry name" value="TonB-dep_rcpt-like"/>
</dbReference>
<dbReference type="Pfam" id="PF00593">
    <property type="entry name" value="TonB_dep_Rec_b-barrel"/>
    <property type="match status" value="1"/>
</dbReference>
<feature type="chain" id="PRO_5037565780" evidence="12">
    <location>
        <begin position="24"/>
        <end position="901"/>
    </location>
</feature>
<sequence length="901" mass="98178">MPNPLPRLHPLALALCCALPCLAQESPSTLERVEVTGSRIKRLEAETASAVQVLSRQDIVRSGALNLSDLLRNLPAGNVGGIATDGPVDSTFGSAGISLRGLGVGSTLVLVNGRRVAPFGFGTASFVDTNSIPVDAIERIETLLDGASAIYGADAIGGVVNIILRKGFEGLVATAGAGQSSRSDGRSASLSLSWGQGNLASQGYNLFVTAAHREQDPVRAADRWRTQNADFRRFNLADRRSSFYRNVYKLTPTSGTYNTDPANFIGPLTGLDQPCTPVSGSTPALNGRCVNDNTQAVNLVAGWDSDSLYSAGVLALPGGLEAFADAALTRTTYNTRSFSYATDSYGYYTYDLVDKLGQYGNAPGAQITYLILPVGHRQNPLPNAEVGVRYLFNDVPAAMGSDTLNQRYTLGLRGSTVGWDWESALMLSRARTESSVQGFLQDKVLLEEVLDANGKVRPGFTLGNAAANPPELMARLYPRMLNIGRTATDSFDVRASRELLQLPGGALAVALGAEYRREKVDSVPDRLFSEGAISLWNIQGASGSRKVSAAYAEAIAPLRKGLELSAATRWDENSDFGRSSTPKLGLKWQPLQQVLLRGTWAEGFRAPTLPEQHMGVQTYYIKVRDPKRCPQFDTANPDCDRYVVGVYGNAGDLRAETSRSRSLGLVLQPTRNISLALDAYEIKRQGEVASMSTSYLLDHEAEFPGKVVRGAASGQIDKIYLTATNLAMTEVRGLDAEARFQFMLPDSLGRMNLQFTHNRLSRYAQANAPDSPLEDTVGYYLRPKERNRFGLAWDRGVWQFSLNWNHTGAYQLASDSSVNCSYASQATPRPDYCRVKSWLTADAYLGWRGVKDLEVGLSVRNVDDAEAPFDADRIAYLQGFNPAYHNQLGRYFQLSVKYKFW</sequence>
<organism evidence="15 16">
    <name type="scientific">Inhella proteolytica</name>
    <dbReference type="NCBI Taxonomy" id="2795029"/>
    <lineage>
        <taxon>Bacteria</taxon>
        <taxon>Pseudomonadati</taxon>
        <taxon>Pseudomonadota</taxon>
        <taxon>Betaproteobacteria</taxon>
        <taxon>Burkholderiales</taxon>
        <taxon>Sphaerotilaceae</taxon>
        <taxon>Inhella</taxon>
    </lineage>
</organism>
<evidence type="ECO:0000256" key="5">
    <source>
        <dbReference type="ARBA" id="ARBA00022692"/>
    </source>
</evidence>
<evidence type="ECO:0000256" key="10">
    <source>
        <dbReference type="PROSITE-ProRule" id="PRU01360"/>
    </source>
</evidence>
<feature type="domain" description="TonB-dependent receptor-like beta-barrel" evidence="13">
    <location>
        <begin position="338"/>
        <end position="862"/>
    </location>
</feature>
<keyword evidence="16" id="KW-1185">Reference proteome</keyword>
<evidence type="ECO:0000256" key="2">
    <source>
        <dbReference type="ARBA" id="ARBA00009810"/>
    </source>
</evidence>
<evidence type="ECO:0000256" key="11">
    <source>
        <dbReference type="RuleBase" id="RU003357"/>
    </source>
</evidence>
<dbReference type="InterPro" id="IPR012910">
    <property type="entry name" value="Plug_dom"/>
</dbReference>
<accession>A0A931IXB6</accession>
<evidence type="ECO:0000313" key="15">
    <source>
        <dbReference type="EMBL" id="MBH9575454.1"/>
    </source>
</evidence>
<dbReference type="PANTHER" id="PTHR47234:SF2">
    <property type="entry name" value="TONB-DEPENDENT RECEPTOR"/>
    <property type="match status" value="1"/>
</dbReference>
<evidence type="ECO:0000256" key="7">
    <source>
        <dbReference type="ARBA" id="ARBA00023136"/>
    </source>
</evidence>
<evidence type="ECO:0000259" key="14">
    <source>
        <dbReference type="Pfam" id="PF07715"/>
    </source>
</evidence>
<comment type="subcellular location">
    <subcellularLocation>
        <location evidence="1 10">Cell outer membrane</location>
        <topology evidence="1 10">Multi-pass membrane protein</topology>
    </subcellularLocation>
</comment>
<evidence type="ECO:0000256" key="1">
    <source>
        <dbReference type="ARBA" id="ARBA00004571"/>
    </source>
</evidence>
<dbReference type="Gene3D" id="2.40.170.20">
    <property type="entry name" value="TonB-dependent receptor, beta-barrel domain"/>
    <property type="match status" value="1"/>
</dbReference>
<dbReference type="InterPro" id="IPR036942">
    <property type="entry name" value="Beta-barrel_TonB_sf"/>
</dbReference>
<dbReference type="AlphaFoldDB" id="A0A931IXB6"/>
<evidence type="ECO:0000256" key="4">
    <source>
        <dbReference type="ARBA" id="ARBA00022452"/>
    </source>
</evidence>
<dbReference type="InterPro" id="IPR000531">
    <property type="entry name" value="Beta-barrel_TonB"/>
</dbReference>
<feature type="signal peptide" evidence="12">
    <location>
        <begin position="1"/>
        <end position="23"/>
    </location>
</feature>
<dbReference type="SUPFAM" id="SSF56935">
    <property type="entry name" value="Porins"/>
    <property type="match status" value="1"/>
</dbReference>
<protein>
    <submittedName>
        <fullName evidence="15">TonB-dependent receptor</fullName>
    </submittedName>
</protein>
<feature type="domain" description="TonB-dependent receptor plug" evidence="14">
    <location>
        <begin position="46"/>
        <end position="159"/>
    </location>
</feature>
<dbReference type="PROSITE" id="PS52016">
    <property type="entry name" value="TONB_DEPENDENT_REC_3"/>
    <property type="match status" value="1"/>
</dbReference>
<evidence type="ECO:0000259" key="13">
    <source>
        <dbReference type="Pfam" id="PF00593"/>
    </source>
</evidence>
<dbReference type="GO" id="GO:0009279">
    <property type="term" value="C:cell outer membrane"/>
    <property type="evidence" value="ECO:0007669"/>
    <property type="project" value="UniProtKB-SubCell"/>
</dbReference>
<evidence type="ECO:0000256" key="3">
    <source>
        <dbReference type="ARBA" id="ARBA00022448"/>
    </source>
</evidence>
<keyword evidence="6 11" id="KW-0798">TonB box</keyword>
<keyword evidence="5 10" id="KW-0812">Transmembrane</keyword>
<comment type="similarity">
    <text evidence="2 10 11">Belongs to the TonB-dependent receptor family.</text>
</comment>
<evidence type="ECO:0000256" key="8">
    <source>
        <dbReference type="ARBA" id="ARBA00023170"/>
    </source>
</evidence>
<keyword evidence="4 10" id="KW-1134">Transmembrane beta strand</keyword>
<name>A0A931IXB6_9BURK</name>
<keyword evidence="12" id="KW-0732">Signal</keyword>
<evidence type="ECO:0000313" key="16">
    <source>
        <dbReference type="Proteomes" id="UP000613266"/>
    </source>
</evidence>
<dbReference type="PANTHER" id="PTHR47234">
    <property type="match status" value="1"/>
</dbReference>
<proteinExistence type="inferred from homology"/>
<comment type="caution">
    <text evidence="15">The sequence shown here is derived from an EMBL/GenBank/DDBJ whole genome shotgun (WGS) entry which is preliminary data.</text>
</comment>
<reference evidence="15" key="1">
    <citation type="submission" date="2020-12" db="EMBL/GenBank/DDBJ databases">
        <title>The genome sequence of Inhella sp. 1Y17.</title>
        <authorList>
            <person name="Liu Y."/>
        </authorList>
    </citation>
    <scope>NUCLEOTIDE SEQUENCE</scope>
    <source>
        <strain evidence="15">1Y17</strain>
    </source>
</reference>
<dbReference type="RefSeq" id="WP_198109073.1">
    <property type="nucleotide sequence ID" value="NZ_JAEDAK010000001.1"/>
</dbReference>